<dbReference type="EMBL" id="HBUF01144447">
    <property type="protein sequence ID" value="CAG6646904.1"/>
    <property type="molecule type" value="Transcribed_RNA"/>
</dbReference>
<proteinExistence type="predicted"/>
<organism evidence="1">
    <name type="scientific">Cacopsylla melanoneura</name>
    <dbReference type="NCBI Taxonomy" id="428564"/>
    <lineage>
        <taxon>Eukaryota</taxon>
        <taxon>Metazoa</taxon>
        <taxon>Ecdysozoa</taxon>
        <taxon>Arthropoda</taxon>
        <taxon>Hexapoda</taxon>
        <taxon>Insecta</taxon>
        <taxon>Pterygota</taxon>
        <taxon>Neoptera</taxon>
        <taxon>Paraneoptera</taxon>
        <taxon>Hemiptera</taxon>
        <taxon>Sternorrhyncha</taxon>
        <taxon>Psylloidea</taxon>
        <taxon>Psyllidae</taxon>
        <taxon>Psyllinae</taxon>
        <taxon>Cacopsylla</taxon>
    </lineage>
</organism>
<accession>A0A8D8RAW3</accession>
<dbReference type="EMBL" id="HBUF01144449">
    <property type="protein sequence ID" value="CAG6646905.1"/>
    <property type="molecule type" value="Transcribed_RNA"/>
</dbReference>
<dbReference type="EMBL" id="HBUF01144450">
    <property type="protein sequence ID" value="CAG6646906.1"/>
    <property type="molecule type" value="Transcribed_RNA"/>
</dbReference>
<reference evidence="1" key="1">
    <citation type="submission" date="2021-05" db="EMBL/GenBank/DDBJ databases">
        <authorList>
            <person name="Alioto T."/>
            <person name="Alioto T."/>
            <person name="Gomez Garrido J."/>
        </authorList>
    </citation>
    <scope>NUCLEOTIDE SEQUENCE</scope>
</reference>
<evidence type="ECO:0000313" key="1">
    <source>
        <dbReference type="EMBL" id="CAG6646906.1"/>
    </source>
</evidence>
<sequence length="127" mass="15158">MDSLYEELQLVRECLELTVSDKNLGAINKWEKVINQFTKKQILNLFRIISFVLSIPSSNCFVERIFSQMSLKWTDIRNRSSVDLIRSELLIMFNFEFNCQEFYNYVKTNKEILRTVESTSKYSFKTK</sequence>
<name>A0A8D8RAW3_9HEMI</name>
<dbReference type="AlphaFoldDB" id="A0A8D8RAW3"/>
<protein>
    <recommendedName>
        <fullName evidence="2">HAT C-terminal dimerisation domain-containing protein</fullName>
    </recommendedName>
</protein>
<evidence type="ECO:0008006" key="2">
    <source>
        <dbReference type="Google" id="ProtNLM"/>
    </source>
</evidence>